<reference evidence="3" key="1">
    <citation type="submission" date="2023-10" db="EMBL/GenBank/DDBJ databases">
        <title>Chromosome-level genome of the transformable northern wattle, Acacia crassicarpa.</title>
        <authorList>
            <person name="Massaro I."/>
            <person name="Sinha N.R."/>
            <person name="Poethig S."/>
            <person name="Leichty A.R."/>
        </authorList>
    </citation>
    <scope>NUCLEOTIDE SEQUENCE</scope>
    <source>
        <strain evidence="3">Acra3RX</strain>
        <tissue evidence="3">Leaf</tissue>
    </source>
</reference>
<accession>A0AAE1JUL8</accession>
<feature type="region of interest" description="Disordered" evidence="1">
    <location>
        <begin position="220"/>
        <end position="240"/>
    </location>
</feature>
<organism evidence="3 4">
    <name type="scientific">Acacia crassicarpa</name>
    <name type="common">northern wattle</name>
    <dbReference type="NCBI Taxonomy" id="499986"/>
    <lineage>
        <taxon>Eukaryota</taxon>
        <taxon>Viridiplantae</taxon>
        <taxon>Streptophyta</taxon>
        <taxon>Embryophyta</taxon>
        <taxon>Tracheophyta</taxon>
        <taxon>Spermatophyta</taxon>
        <taxon>Magnoliopsida</taxon>
        <taxon>eudicotyledons</taxon>
        <taxon>Gunneridae</taxon>
        <taxon>Pentapetalae</taxon>
        <taxon>rosids</taxon>
        <taxon>fabids</taxon>
        <taxon>Fabales</taxon>
        <taxon>Fabaceae</taxon>
        <taxon>Caesalpinioideae</taxon>
        <taxon>mimosoid clade</taxon>
        <taxon>Acacieae</taxon>
        <taxon>Acacia</taxon>
    </lineage>
</organism>
<evidence type="ECO:0000259" key="2">
    <source>
        <dbReference type="PROSITE" id="PS50004"/>
    </source>
</evidence>
<dbReference type="Gene3D" id="2.60.40.150">
    <property type="entry name" value="C2 domain"/>
    <property type="match status" value="1"/>
</dbReference>
<dbReference type="InterPro" id="IPR035892">
    <property type="entry name" value="C2_domain_sf"/>
</dbReference>
<dbReference type="InterPro" id="IPR000008">
    <property type="entry name" value="C2_dom"/>
</dbReference>
<dbReference type="CDD" id="cd04051">
    <property type="entry name" value="C2_SRC2_like"/>
    <property type="match status" value="1"/>
</dbReference>
<dbReference type="EMBL" id="JAWXYG010000003">
    <property type="protein sequence ID" value="KAK4277677.1"/>
    <property type="molecule type" value="Genomic_DNA"/>
</dbReference>
<keyword evidence="4" id="KW-1185">Reference proteome</keyword>
<protein>
    <recommendedName>
        <fullName evidence="2">C2 domain-containing protein</fullName>
    </recommendedName>
</protein>
<feature type="domain" description="C2" evidence="2">
    <location>
        <begin position="1"/>
        <end position="113"/>
    </location>
</feature>
<dbReference type="InterPro" id="IPR044750">
    <property type="entry name" value="C2_SRC2/BAP"/>
</dbReference>
<evidence type="ECO:0000256" key="1">
    <source>
        <dbReference type="SAM" id="MobiDB-lite"/>
    </source>
</evidence>
<dbReference type="AlphaFoldDB" id="A0AAE1JUL8"/>
<sequence length="321" mass="34817">MGKFWIEVCLISARGLQRSVSLWKRQWYAVGWVDPKSKYCTKIDASGNANPVWRTKFSFLLDDAASEQSLQDLALNVQVFSRDPFFLTEKLQGSATIMLKEFLAKHVNKSQTSGNEELGSYQLRKKKSNKPRGFIDISIRISDDKEEPNMFQGSQGGIFVLDPGRNTNMTTPGGLEQPHLQQQQVPPATIHRPENLQQQPNMSSYPKPYPTNYPNPYVGGPSYYAQAGPSHQPPPPPPPHVGYNPTMLPTTEYINMPSSSSSGVGPAAQRGGVPAGFAIGAGAGALAAGAVMFGGDFMSAAHNFPPGFGDASVTIATDPLF</sequence>
<dbReference type="Proteomes" id="UP001293593">
    <property type="component" value="Unassembled WGS sequence"/>
</dbReference>
<evidence type="ECO:0000313" key="3">
    <source>
        <dbReference type="EMBL" id="KAK4277677.1"/>
    </source>
</evidence>
<proteinExistence type="predicted"/>
<comment type="caution">
    <text evidence="3">The sequence shown here is derived from an EMBL/GenBank/DDBJ whole genome shotgun (WGS) entry which is preliminary data.</text>
</comment>
<evidence type="ECO:0000313" key="4">
    <source>
        <dbReference type="Proteomes" id="UP001293593"/>
    </source>
</evidence>
<feature type="compositionally biased region" description="Pro residues" evidence="1">
    <location>
        <begin position="231"/>
        <end position="240"/>
    </location>
</feature>
<name>A0AAE1JUL8_9FABA</name>
<dbReference type="PANTHER" id="PTHR32246:SF15">
    <property type="entry name" value="CALCIUM-DEPENDENT LIPID-BINDING (CALB DOMAIN) FAMILY PROTEIN"/>
    <property type="match status" value="1"/>
</dbReference>
<dbReference type="PANTHER" id="PTHR32246">
    <property type="entry name" value="INGRESSION PROTEIN FIC1"/>
    <property type="match status" value="1"/>
</dbReference>
<dbReference type="SUPFAM" id="SSF49562">
    <property type="entry name" value="C2 domain (Calcium/lipid-binding domain, CaLB)"/>
    <property type="match status" value="1"/>
</dbReference>
<gene>
    <name evidence="3" type="ORF">QN277_015637</name>
</gene>
<dbReference type="PROSITE" id="PS50004">
    <property type="entry name" value="C2"/>
    <property type="match status" value="1"/>
</dbReference>
<dbReference type="GO" id="GO:0006952">
    <property type="term" value="P:defense response"/>
    <property type="evidence" value="ECO:0007669"/>
    <property type="project" value="InterPro"/>
</dbReference>
<dbReference type="Pfam" id="PF00168">
    <property type="entry name" value="C2"/>
    <property type="match status" value="1"/>
</dbReference>